<dbReference type="Proteomes" id="UP000595001">
    <property type="component" value="Chromosome"/>
</dbReference>
<evidence type="ECO:0000259" key="1">
    <source>
        <dbReference type="Pfam" id="PF14606"/>
    </source>
</evidence>
<feature type="domain" description="SGNH hydrolase-type esterase" evidence="1">
    <location>
        <begin position="158"/>
        <end position="328"/>
    </location>
</feature>
<dbReference type="InterPro" id="IPR036514">
    <property type="entry name" value="SGNH_hydro_sf"/>
</dbReference>
<evidence type="ECO:0000313" key="2">
    <source>
        <dbReference type="EMBL" id="QPV63715.1"/>
    </source>
</evidence>
<sequence length="337" mass="36378">MTDTYPSVSLHNVAETEPAEWADGGDRLCRVSAPVRTHLNEMARERLSCVSHSEIRFVPDGDDAEIEVTLSTPERAEMRVFWGSFQPWQGREIGPGTETLTLSVPDRLAELDGSVDTGRFDPRVCRLVFERFVPVALHGVSGDCRPPGPDELPDRRYLAYGTSITEGAKASAAHLSYVSRVARNCGLDAVNLGCSGSAHCEPELADYVAGRDDWDVATLALSVNMANADFSTAAFRDRVEYFLDTVAGSHPDKPVVAVTLFPYFADVTASGDPDRAEAFREALRSVVAASPHDNLSLVEGTDVGSAADLTWDVLHPGDEGMMAIGDGVADHLETVLD</sequence>
<dbReference type="Gene3D" id="3.40.50.1110">
    <property type="entry name" value="SGNH hydrolase"/>
    <property type="match status" value="1"/>
</dbReference>
<gene>
    <name evidence="2" type="ORF">I7X12_03530</name>
</gene>
<dbReference type="EMBL" id="CP065856">
    <property type="protein sequence ID" value="QPV63715.1"/>
    <property type="molecule type" value="Genomic_DNA"/>
</dbReference>
<dbReference type="OrthoDB" id="233646at2157"/>
<dbReference type="InterPro" id="IPR013830">
    <property type="entry name" value="SGNH_hydro"/>
</dbReference>
<accession>A0A7T3FZS1</accession>
<dbReference type="GeneID" id="60587533"/>
<evidence type="ECO:0000313" key="3">
    <source>
        <dbReference type="Proteomes" id="UP000595001"/>
    </source>
</evidence>
<proteinExistence type="predicted"/>
<name>A0A7T3FZS1_9EURY</name>
<dbReference type="RefSeq" id="WP_198062499.1">
    <property type="nucleotide sequence ID" value="NZ_CP065856.1"/>
</dbReference>
<dbReference type="SUPFAM" id="SSF52266">
    <property type="entry name" value="SGNH hydrolase"/>
    <property type="match status" value="1"/>
</dbReference>
<reference evidence="2 3" key="1">
    <citation type="submission" date="2020-12" db="EMBL/GenBank/DDBJ databases">
        <title>Halosimplex halophilum sp. nov. and Halosimplex salinum sp. nov., two new members of the genus Halosimplex.</title>
        <authorList>
            <person name="Cui H.L."/>
        </authorList>
    </citation>
    <scope>NUCLEOTIDE SEQUENCE [LARGE SCALE GENOMIC DNA]</scope>
    <source>
        <strain evidence="2 3">YGH94</strain>
    </source>
</reference>
<organism evidence="2 3">
    <name type="scientific">Halosimplex litoreum</name>
    <dbReference type="NCBI Taxonomy" id="1198301"/>
    <lineage>
        <taxon>Archaea</taxon>
        <taxon>Methanobacteriati</taxon>
        <taxon>Methanobacteriota</taxon>
        <taxon>Stenosarchaea group</taxon>
        <taxon>Halobacteria</taxon>
        <taxon>Halobacteriales</taxon>
        <taxon>Haloarculaceae</taxon>
        <taxon>Halosimplex</taxon>
    </lineage>
</organism>
<dbReference type="Pfam" id="PF14606">
    <property type="entry name" value="Lipase_GDSL_3"/>
    <property type="match status" value="1"/>
</dbReference>
<dbReference type="KEGG" id="hlt:I7X12_03530"/>
<protein>
    <submittedName>
        <fullName evidence="2">GDSL family lipase</fullName>
    </submittedName>
</protein>
<keyword evidence="3" id="KW-1185">Reference proteome</keyword>
<dbReference type="AlphaFoldDB" id="A0A7T3FZS1"/>